<name>B3U4T5_9BACT</name>
<reference evidence="1" key="1">
    <citation type="journal article" date="2008" name="Environ. Microbiol.">
        <title>Environmental genomics reveals a functional chlorite dismutase in the nitrite-oxidizing bacterium 'Candidatus Nitrospira defluvii'.</title>
        <authorList>
            <person name="Maixner F."/>
            <person name="Wagner M."/>
            <person name="Lucker S."/>
            <person name="Pelletier E."/>
            <person name="Schmitz-Esser S."/>
            <person name="Hace K."/>
            <person name="Spieck E."/>
            <person name="Konrat R."/>
            <person name="Le Paslier D."/>
            <person name="Daims H."/>
        </authorList>
    </citation>
    <scope>NUCLEOTIDE SEQUENCE</scope>
</reference>
<dbReference type="EMBL" id="EU559167">
    <property type="protein sequence ID" value="ACE75652.1"/>
    <property type="molecule type" value="Genomic_DNA"/>
</dbReference>
<evidence type="ECO:0000313" key="1">
    <source>
        <dbReference type="EMBL" id="ACE75652.1"/>
    </source>
</evidence>
<protein>
    <submittedName>
        <fullName evidence="1">Uncharacterized protein</fullName>
    </submittedName>
</protein>
<accession>B3U4T5</accession>
<dbReference type="AlphaFoldDB" id="B3U4T5"/>
<sequence length="167" mass="18176">MIAGLGSGVPRGLIQGDRLPKQLFCLSDITRRLPDQPEIVPENRFGAFVCSPLKQIQRLLITPARLFSPSLLIFCRSQRCKTSDQEVRLSGLLREGNGLTMKMDRLAPSPATKRNRPKIVQGTDEPSHIVKALSQPASLFIGLPGTCGVTPDHPTISLQAQGLDLNA</sequence>
<organism evidence="1">
    <name type="scientific">Nitrospira defluvii</name>
    <dbReference type="NCBI Taxonomy" id="330214"/>
    <lineage>
        <taxon>Bacteria</taxon>
        <taxon>Pseudomonadati</taxon>
        <taxon>Nitrospirota</taxon>
        <taxon>Nitrospiria</taxon>
        <taxon>Nitrospirales</taxon>
        <taxon>Nitrospiraceae</taxon>
        <taxon>Nitrospira</taxon>
    </lineage>
</organism>
<proteinExistence type="predicted"/>